<reference evidence="1 3" key="1">
    <citation type="submission" date="2015-12" db="EMBL/GenBank/DDBJ databases">
        <title>Draft genome sequence of Moniliophthora roreri, the causal agent of frosty pod rot of cacao.</title>
        <authorList>
            <person name="Aime M.C."/>
            <person name="Diaz-Valderrama J.R."/>
            <person name="Kijpornyongpan T."/>
            <person name="Phillips-Mora W."/>
        </authorList>
    </citation>
    <scope>NUCLEOTIDE SEQUENCE [LARGE SCALE GENOMIC DNA]</scope>
    <source>
        <strain evidence="1 3">MCA 2952</strain>
    </source>
</reference>
<dbReference type="EMBL" id="LATX01001584">
    <property type="protein sequence ID" value="KTB40438.1"/>
    <property type="molecule type" value="Genomic_DNA"/>
</dbReference>
<dbReference type="EMBL" id="LATX01001311">
    <property type="protein sequence ID" value="KTB42635.1"/>
    <property type="molecule type" value="Genomic_DNA"/>
</dbReference>
<sequence>MYKTTLRKFY</sequence>
<protein>
    <submittedName>
        <fullName evidence="1">Uncharacterized protein</fullName>
    </submittedName>
</protein>
<name>A0A0W0FVY8_MONRR</name>
<organism evidence="1 3">
    <name type="scientific">Moniliophthora roreri</name>
    <name type="common">Frosty pod rot fungus</name>
    <name type="synonym">Monilia roreri</name>
    <dbReference type="NCBI Taxonomy" id="221103"/>
    <lineage>
        <taxon>Eukaryota</taxon>
        <taxon>Fungi</taxon>
        <taxon>Dikarya</taxon>
        <taxon>Basidiomycota</taxon>
        <taxon>Agaricomycotina</taxon>
        <taxon>Agaricomycetes</taxon>
        <taxon>Agaricomycetidae</taxon>
        <taxon>Agaricales</taxon>
        <taxon>Marasmiineae</taxon>
        <taxon>Marasmiaceae</taxon>
        <taxon>Moniliophthora</taxon>
    </lineage>
</organism>
<accession>A0A0W0FVY8</accession>
<evidence type="ECO:0000313" key="2">
    <source>
        <dbReference type="EMBL" id="KTB42635.1"/>
    </source>
</evidence>
<proteinExistence type="predicted"/>
<dbReference type="Proteomes" id="UP000054988">
    <property type="component" value="Unassembled WGS sequence"/>
</dbReference>
<comment type="caution">
    <text evidence="1">The sequence shown here is derived from an EMBL/GenBank/DDBJ whole genome shotgun (WGS) entry which is preliminary data.</text>
</comment>
<evidence type="ECO:0000313" key="1">
    <source>
        <dbReference type="EMBL" id="KTB40438.1"/>
    </source>
</evidence>
<gene>
    <name evidence="2" type="ORF">WG66_4796</name>
    <name evidence="1" type="ORF">WG66_6986</name>
</gene>
<evidence type="ECO:0000313" key="3">
    <source>
        <dbReference type="Proteomes" id="UP000054988"/>
    </source>
</evidence>